<proteinExistence type="predicted"/>
<dbReference type="Proteomes" id="UP000673375">
    <property type="component" value="Unassembled WGS sequence"/>
</dbReference>
<evidence type="ECO:0000259" key="1">
    <source>
        <dbReference type="Pfam" id="PF18050"/>
    </source>
</evidence>
<evidence type="ECO:0000313" key="2">
    <source>
        <dbReference type="EMBL" id="MBP1048273.1"/>
    </source>
</evidence>
<reference evidence="2 3" key="1">
    <citation type="submission" date="2020-12" db="EMBL/GenBank/DDBJ databases">
        <title>Vagococcus allomyrinae sp. nov. and Enterococcus lavae sp. nov., isolated from the larvae of Allomyrina dichotoma.</title>
        <authorList>
            <person name="Lee S.D."/>
        </authorList>
    </citation>
    <scope>NUCLEOTIDE SEQUENCE [LARGE SCALE GENOMIC DNA]</scope>
    <source>
        <strain evidence="2 3">BWM-S5</strain>
    </source>
</reference>
<feature type="domain" description="Cyclophilin-like" evidence="1">
    <location>
        <begin position="6"/>
        <end position="113"/>
    </location>
</feature>
<evidence type="ECO:0000313" key="3">
    <source>
        <dbReference type="Proteomes" id="UP000673375"/>
    </source>
</evidence>
<protein>
    <recommendedName>
        <fullName evidence="1">Cyclophilin-like domain-containing protein</fullName>
    </recommendedName>
</protein>
<organism evidence="2 3">
    <name type="scientific">Enterococcus larvae</name>
    <dbReference type="NCBI Taxonomy" id="2794352"/>
    <lineage>
        <taxon>Bacteria</taxon>
        <taxon>Bacillati</taxon>
        <taxon>Bacillota</taxon>
        <taxon>Bacilli</taxon>
        <taxon>Lactobacillales</taxon>
        <taxon>Enterococcaceae</taxon>
        <taxon>Enterococcus</taxon>
    </lineage>
</organism>
<dbReference type="Gene3D" id="2.40.100.20">
    <property type="match status" value="1"/>
</dbReference>
<dbReference type="Pfam" id="PF18050">
    <property type="entry name" value="Cyclophil_like2"/>
    <property type="match status" value="1"/>
</dbReference>
<gene>
    <name evidence="2" type="ORF">I6N96_18420</name>
</gene>
<dbReference type="SUPFAM" id="SSF50891">
    <property type="entry name" value="Cyclophilin-like"/>
    <property type="match status" value="1"/>
</dbReference>
<name>A0ABS4CNY3_9ENTE</name>
<dbReference type="EMBL" id="JAEDXU010000014">
    <property type="protein sequence ID" value="MBP1048273.1"/>
    <property type="molecule type" value="Genomic_DNA"/>
</dbReference>
<accession>A0ABS4CNY3</accession>
<comment type="caution">
    <text evidence="2">The sequence shown here is derived from an EMBL/GenBank/DDBJ whole genome shotgun (WGS) entry which is preliminary data.</text>
</comment>
<dbReference type="InterPro" id="IPR029000">
    <property type="entry name" value="Cyclophilin-like_dom_sf"/>
</dbReference>
<dbReference type="InterPro" id="IPR041183">
    <property type="entry name" value="Cyclophilin-like"/>
</dbReference>
<sequence>MITRQLRIEEQQFQLELESNEAVDALLQALPISVSMTDLNQNEKYMYLSDSLPMAPEKVGRIEKGDVLLFGSDCFVIFYKGFDTEYSYTRIGKIKDADALEFLENTETIKIHLE</sequence>
<keyword evidence="3" id="KW-1185">Reference proteome</keyword>